<name>A0ABY6Q5X8_9GAMM</name>
<keyword evidence="1" id="KW-0812">Transmembrane</keyword>
<dbReference type="Proteomes" id="UP001317963">
    <property type="component" value="Chromosome"/>
</dbReference>
<sequence length="107" mass="12287">MITQQTNSRSTRYTLAVTAIGVLLLGVYTFFALAARDEIYYLCGNFKAGVSHSSVLRQLETVKLSAYRVENSEQGERVIHSSVLHRNLLRCEITFDQDRKVRWAIYQ</sequence>
<protein>
    <submittedName>
        <fullName evidence="2">Uncharacterized protein</fullName>
    </submittedName>
</protein>
<keyword evidence="1" id="KW-0472">Membrane</keyword>
<keyword evidence="1" id="KW-1133">Transmembrane helix</keyword>
<accession>A0ABY6Q5X8</accession>
<reference evidence="2 3" key="1">
    <citation type="submission" date="2019-02" db="EMBL/GenBank/DDBJ databases">
        <title>Halieaceae_genomes.</title>
        <authorList>
            <person name="Li S.-H."/>
        </authorList>
    </citation>
    <scope>NUCLEOTIDE SEQUENCE [LARGE SCALE GENOMIC DNA]</scope>
    <source>
        <strain evidence="2 3">JH123</strain>
    </source>
</reference>
<feature type="transmembrane region" description="Helical" evidence="1">
    <location>
        <begin position="12"/>
        <end position="35"/>
    </location>
</feature>
<dbReference type="RefSeq" id="WP_279242494.1">
    <property type="nucleotide sequence ID" value="NZ_CP036501.1"/>
</dbReference>
<evidence type="ECO:0000313" key="2">
    <source>
        <dbReference type="EMBL" id="UZP73698.1"/>
    </source>
</evidence>
<evidence type="ECO:0000313" key="3">
    <source>
        <dbReference type="Proteomes" id="UP001317963"/>
    </source>
</evidence>
<dbReference type="EMBL" id="CP036501">
    <property type="protein sequence ID" value="UZP73698.1"/>
    <property type="molecule type" value="Genomic_DNA"/>
</dbReference>
<proteinExistence type="predicted"/>
<organism evidence="2 3">
    <name type="scientific">Candidatus Paraluminiphilus aquimaris</name>
    <dbReference type="NCBI Taxonomy" id="2518994"/>
    <lineage>
        <taxon>Bacteria</taxon>
        <taxon>Pseudomonadati</taxon>
        <taxon>Pseudomonadota</taxon>
        <taxon>Gammaproteobacteria</taxon>
        <taxon>Cellvibrionales</taxon>
        <taxon>Halieaceae</taxon>
        <taxon>Candidatus Paraluminiphilus</taxon>
    </lineage>
</organism>
<keyword evidence="3" id="KW-1185">Reference proteome</keyword>
<gene>
    <name evidence="2" type="ORF">E0F26_02630</name>
</gene>
<evidence type="ECO:0000256" key="1">
    <source>
        <dbReference type="SAM" id="Phobius"/>
    </source>
</evidence>